<dbReference type="CDD" id="cd23992">
    <property type="entry name" value="PBP_GOBP"/>
    <property type="match status" value="1"/>
</dbReference>
<keyword evidence="5" id="KW-1015">Disulfide bond</keyword>
<keyword evidence="4 6" id="KW-0732">Signal</keyword>
<dbReference type="PANTHER" id="PTHR21364:SF1">
    <property type="entry name" value="GENERAL ODORANT-BINDING PROTEIN LUSH"/>
    <property type="match status" value="1"/>
</dbReference>
<evidence type="ECO:0000256" key="1">
    <source>
        <dbReference type="ARBA" id="ARBA00004613"/>
    </source>
</evidence>
<dbReference type="GeneID" id="108010668"/>
<dbReference type="InterPro" id="IPR006170">
    <property type="entry name" value="PBP/GOBP"/>
</dbReference>
<dbReference type="GO" id="GO:0042048">
    <property type="term" value="P:olfactory behavior"/>
    <property type="evidence" value="ECO:0007669"/>
    <property type="project" value="TreeGrafter"/>
</dbReference>
<evidence type="ECO:0000256" key="4">
    <source>
        <dbReference type="ARBA" id="ARBA00022729"/>
    </source>
</evidence>
<dbReference type="SUPFAM" id="SSF47565">
    <property type="entry name" value="Insect pheromone/odorant-binding proteins"/>
    <property type="match status" value="1"/>
</dbReference>
<evidence type="ECO:0000313" key="7">
    <source>
        <dbReference type="Proteomes" id="UP001652628"/>
    </source>
</evidence>
<evidence type="ECO:0000256" key="2">
    <source>
        <dbReference type="ARBA" id="ARBA00008098"/>
    </source>
</evidence>
<dbReference type="CTD" id="40136"/>
<proteinExistence type="inferred from homology"/>
<evidence type="ECO:0000256" key="3">
    <source>
        <dbReference type="ARBA" id="ARBA00022525"/>
    </source>
</evidence>
<comment type="similarity">
    <text evidence="2">Belongs to the PBP/GOBP family.</text>
</comment>
<feature type="signal peptide" evidence="6">
    <location>
        <begin position="1"/>
        <end position="29"/>
    </location>
</feature>
<keyword evidence="7" id="KW-1185">Reference proteome</keyword>
<evidence type="ECO:0000313" key="8">
    <source>
        <dbReference type="RefSeq" id="XP_016931057.2"/>
    </source>
</evidence>
<gene>
    <name evidence="8" type="primary">lush</name>
</gene>
<keyword evidence="3" id="KW-0964">Secreted</keyword>
<evidence type="ECO:0000256" key="6">
    <source>
        <dbReference type="SAM" id="SignalP"/>
    </source>
</evidence>
<dbReference type="Proteomes" id="UP001652628">
    <property type="component" value="Chromosome 3"/>
</dbReference>
<dbReference type="RefSeq" id="XP_016931057.2">
    <property type="nucleotide sequence ID" value="XM_017075568.4"/>
</dbReference>
<dbReference type="AlphaFoldDB" id="A0AB39ZCT4"/>
<comment type="subcellular location">
    <subcellularLocation>
        <location evidence="1">Secreted</location>
    </subcellularLocation>
</comment>
<evidence type="ECO:0000256" key="5">
    <source>
        <dbReference type="ARBA" id="ARBA00023157"/>
    </source>
</evidence>
<feature type="chain" id="PRO_5044216078" evidence="6">
    <location>
        <begin position="30"/>
        <end position="153"/>
    </location>
</feature>
<dbReference type="SMART" id="SM00708">
    <property type="entry name" value="PhBP"/>
    <property type="match status" value="1"/>
</dbReference>
<dbReference type="PANTHER" id="PTHR21364">
    <property type="entry name" value="GENERAL ODORANT-BINDING PROTEIN 19A"/>
    <property type="match status" value="1"/>
</dbReference>
<dbReference type="GO" id="GO:0005576">
    <property type="term" value="C:extracellular region"/>
    <property type="evidence" value="ECO:0007669"/>
    <property type="project" value="UniProtKB-SubCell"/>
</dbReference>
<dbReference type="FunFam" id="1.10.238.20:FF:000001">
    <property type="entry name" value="General odorant-binding protein lush"/>
    <property type="match status" value="1"/>
</dbReference>
<dbReference type="Gene3D" id="1.10.238.20">
    <property type="entry name" value="Pheromone/general odorant binding protein domain"/>
    <property type="match status" value="1"/>
</dbReference>
<reference evidence="8" key="1">
    <citation type="submission" date="2025-08" db="UniProtKB">
        <authorList>
            <consortium name="RefSeq"/>
        </authorList>
    </citation>
    <scope>IDENTIFICATION</scope>
</reference>
<dbReference type="GO" id="GO:0035275">
    <property type="term" value="F:dibutyl phthalate binding"/>
    <property type="evidence" value="ECO:0007669"/>
    <property type="project" value="TreeGrafter"/>
</dbReference>
<dbReference type="Pfam" id="PF01395">
    <property type="entry name" value="PBP_GOBP"/>
    <property type="match status" value="1"/>
</dbReference>
<organism evidence="7 8">
    <name type="scientific">Drosophila suzukii</name>
    <name type="common">Spotted-wing drosophila fruit fly</name>
    <dbReference type="NCBI Taxonomy" id="28584"/>
    <lineage>
        <taxon>Eukaryota</taxon>
        <taxon>Metazoa</taxon>
        <taxon>Ecdysozoa</taxon>
        <taxon>Arthropoda</taxon>
        <taxon>Hexapoda</taxon>
        <taxon>Insecta</taxon>
        <taxon>Pterygota</taxon>
        <taxon>Neoptera</taxon>
        <taxon>Endopterygota</taxon>
        <taxon>Diptera</taxon>
        <taxon>Brachycera</taxon>
        <taxon>Muscomorpha</taxon>
        <taxon>Ephydroidea</taxon>
        <taxon>Drosophilidae</taxon>
        <taxon>Drosophila</taxon>
        <taxon>Sophophora</taxon>
    </lineage>
</organism>
<accession>A0AB39ZCT4</accession>
<dbReference type="InterPro" id="IPR036728">
    <property type="entry name" value="PBP_GOBP_sf"/>
</dbReference>
<dbReference type="GO" id="GO:0007608">
    <property type="term" value="P:sensory perception of smell"/>
    <property type="evidence" value="ECO:0007669"/>
    <property type="project" value="TreeGrafter"/>
</dbReference>
<dbReference type="GO" id="GO:0005549">
    <property type="term" value="F:odorant binding"/>
    <property type="evidence" value="ECO:0007669"/>
    <property type="project" value="InterPro"/>
</dbReference>
<sequence length="153" mass="17121">MKHWRQRSFSVLAIILEVLALLLPDPGTAMTMDQFLSSLDMIRSGCAPKFKLNIEDLDRLRVGDFSFPPSQDLMCYTKCVSLMAGTVNKKGEFNAAKALASLPHLVPTEMMEASKRSVEACRDAHKAFKESCERVFQTAKCLAENGEGKFMWP</sequence>
<protein>
    <submittedName>
        <fullName evidence="8">General odorant-binding protein lush</fullName>
    </submittedName>
</protein>
<name>A0AB39ZCT4_DROSZ</name>